<evidence type="ECO:0000313" key="4">
    <source>
        <dbReference type="Proteomes" id="UP000791440"/>
    </source>
</evidence>
<gene>
    <name evidence="3" type="ORF">O3G_MSEX005462</name>
</gene>
<evidence type="ECO:0000256" key="2">
    <source>
        <dbReference type="SAM" id="SignalP"/>
    </source>
</evidence>
<organism evidence="3 4">
    <name type="scientific">Manduca sexta</name>
    <name type="common">Tobacco hawkmoth</name>
    <name type="synonym">Tobacco hornworm</name>
    <dbReference type="NCBI Taxonomy" id="7130"/>
    <lineage>
        <taxon>Eukaryota</taxon>
        <taxon>Metazoa</taxon>
        <taxon>Ecdysozoa</taxon>
        <taxon>Arthropoda</taxon>
        <taxon>Hexapoda</taxon>
        <taxon>Insecta</taxon>
        <taxon>Pterygota</taxon>
        <taxon>Neoptera</taxon>
        <taxon>Endopterygota</taxon>
        <taxon>Lepidoptera</taxon>
        <taxon>Glossata</taxon>
        <taxon>Ditrysia</taxon>
        <taxon>Bombycoidea</taxon>
        <taxon>Sphingidae</taxon>
        <taxon>Sphinginae</taxon>
        <taxon>Sphingini</taxon>
        <taxon>Manduca</taxon>
    </lineage>
</organism>
<feature type="signal peptide" evidence="2">
    <location>
        <begin position="1"/>
        <end position="17"/>
    </location>
</feature>
<keyword evidence="2" id="KW-0732">Signal</keyword>
<dbReference type="Proteomes" id="UP000791440">
    <property type="component" value="Unassembled WGS sequence"/>
</dbReference>
<sequence length="183" mass="20246">MFLIVACLLATAAAAPATYDQRQEGDFNLRADVENVLFVVAIPQKVNIPLDLLEDFMKTSKRHVNQPQIQERADVQLMEAFVEPSTPYQVEIGSGSRNAEGDGRAVEVVIAGRRRLDPEAHPEKDELKLLGATEQCGPDRERDPVTLTCRMRSQPEPGAEVEVEDNKEDDTIPSQPTPEVIPS</sequence>
<name>A0A921Z078_MANSE</name>
<dbReference type="AlphaFoldDB" id="A0A921Z078"/>
<accession>A0A921Z078</accession>
<feature type="compositionally biased region" description="Acidic residues" evidence="1">
    <location>
        <begin position="159"/>
        <end position="168"/>
    </location>
</feature>
<feature type="chain" id="PRO_5037595404" evidence="2">
    <location>
        <begin position="18"/>
        <end position="183"/>
    </location>
</feature>
<comment type="caution">
    <text evidence="3">The sequence shown here is derived from an EMBL/GenBank/DDBJ whole genome shotgun (WGS) entry which is preliminary data.</text>
</comment>
<dbReference type="EMBL" id="JH668356">
    <property type="protein sequence ID" value="KAG6448315.1"/>
    <property type="molecule type" value="Genomic_DNA"/>
</dbReference>
<evidence type="ECO:0000313" key="3">
    <source>
        <dbReference type="EMBL" id="KAG6448315.1"/>
    </source>
</evidence>
<evidence type="ECO:0000256" key="1">
    <source>
        <dbReference type="SAM" id="MobiDB-lite"/>
    </source>
</evidence>
<protein>
    <submittedName>
        <fullName evidence="3">Uncharacterized protein</fullName>
    </submittedName>
</protein>
<reference evidence="3" key="1">
    <citation type="journal article" date="2016" name="Insect Biochem. Mol. Biol.">
        <title>Multifaceted biological insights from a draft genome sequence of the tobacco hornworm moth, Manduca sexta.</title>
        <authorList>
            <person name="Kanost M.R."/>
            <person name="Arrese E.L."/>
            <person name="Cao X."/>
            <person name="Chen Y.R."/>
            <person name="Chellapilla S."/>
            <person name="Goldsmith M.R."/>
            <person name="Grosse-Wilde E."/>
            <person name="Heckel D.G."/>
            <person name="Herndon N."/>
            <person name="Jiang H."/>
            <person name="Papanicolaou A."/>
            <person name="Qu J."/>
            <person name="Soulages J.L."/>
            <person name="Vogel H."/>
            <person name="Walters J."/>
            <person name="Waterhouse R.M."/>
            <person name="Ahn S.J."/>
            <person name="Almeida F.C."/>
            <person name="An C."/>
            <person name="Aqrawi P."/>
            <person name="Bretschneider A."/>
            <person name="Bryant W.B."/>
            <person name="Bucks S."/>
            <person name="Chao H."/>
            <person name="Chevignon G."/>
            <person name="Christen J.M."/>
            <person name="Clarke D.F."/>
            <person name="Dittmer N.T."/>
            <person name="Ferguson L.C.F."/>
            <person name="Garavelou S."/>
            <person name="Gordon K.H.J."/>
            <person name="Gunaratna R.T."/>
            <person name="Han Y."/>
            <person name="Hauser F."/>
            <person name="He Y."/>
            <person name="Heidel-Fischer H."/>
            <person name="Hirsh A."/>
            <person name="Hu Y."/>
            <person name="Jiang H."/>
            <person name="Kalra D."/>
            <person name="Klinner C."/>
            <person name="Konig C."/>
            <person name="Kovar C."/>
            <person name="Kroll A.R."/>
            <person name="Kuwar S.S."/>
            <person name="Lee S.L."/>
            <person name="Lehman R."/>
            <person name="Li K."/>
            <person name="Li Z."/>
            <person name="Liang H."/>
            <person name="Lovelace S."/>
            <person name="Lu Z."/>
            <person name="Mansfield J.H."/>
            <person name="McCulloch K.J."/>
            <person name="Mathew T."/>
            <person name="Morton B."/>
            <person name="Muzny D.M."/>
            <person name="Neunemann D."/>
            <person name="Ongeri F."/>
            <person name="Pauchet Y."/>
            <person name="Pu L.L."/>
            <person name="Pyrousis I."/>
            <person name="Rao X.J."/>
            <person name="Redding A."/>
            <person name="Roesel C."/>
            <person name="Sanchez-Gracia A."/>
            <person name="Schaack S."/>
            <person name="Shukla A."/>
            <person name="Tetreau G."/>
            <person name="Wang Y."/>
            <person name="Xiong G.H."/>
            <person name="Traut W."/>
            <person name="Walsh T.K."/>
            <person name="Worley K.C."/>
            <person name="Wu D."/>
            <person name="Wu W."/>
            <person name="Wu Y.Q."/>
            <person name="Zhang X."/>
            <person name="Zou Z."/>
            <person name="Zucker H."/>
            <person name="Briscoe A.D."/>
            <person name="Burmester T."/>
            <person name="Clem R.J."/>
            <person name="Feyereisen R."/>
            <person name="Grimmelikhuijzen C.J.P."/>
            <person name="Hamodrakas S.J."/>
            <person name="Hansson B.S."/>
            <person name="Huguet E."/>
            <person name="Jermiin L.S."/>
            <person name="Lan Q."/>
            <person name="Lehman H.K."/>
            <person name="Lorenzen M."/>
            <person name="Merzendorfer H."/>
            <person name="Michalopoulos I."/>
            <person name="Morton D.B."/>
            <person name="Muthukrishnan S."/>
            <person name="Oakeshott J.G."/>
            <person name="Palmer W."/>
            <person name="Park Y."/>
            <person name="Passarelli A.L."/>
            <person name="Rozas J."/>
            <person name="Schwartz L.M."/>
            <person name="Smith W."/>
            <person name="Southgate A."/>
            <person name="Vilcinskas A."/>
            <person name="Vogt R."/>
            <person name="Wang P."/>
            <person name="Werren J."/>
            <person name="Yu X.Q."/>
            <person name="Zhou J.J."/>
            <person name="Brown S.J."/>
            <person name="Scherer S.E."/>
            <person name="Richards S."/>
            <person name="Blissard G.W."/>
        </authorList>
    </citation>
    <scope>NUCLEOTIDE SEQUENCE</scope>
</reference>
<feature type="region of interest" description="Disordered" evidence="1">
    <location>
        <begin position="150"/>
        <end position="183"/>
    </location>
</feature>
<reference evidence="3" key="2">
    <citation type="submission" date="2020-12" db="EMBL/GenBank/DDBJ databases">
        <authorList>
            <person name="Kanost M."/>
        </authorList>
    </citation>
    <scope>NUCLEOTIDE SEQUENCE</scope>
</reference>
<keyword evidence="4" id="KW-1185">Reference proteome</keyword>
<proteinExistence type="predicted"/>